<evidence type="ECO:0000313" key="2">
    <source>
        <dbReference type="Proteomes" id="UP000248079"/>
    </source>
</evidence>
<sequence length="247" mass="28358">METKILSRCDADEAKHIATNSLTRLEELDLSGNPYLIEVKSKLVAETKILSGALSVERKHEYTNELADLDLNFDNRVICLRKFIEANTYSSDETIAKNAEKALNKLESYDSTFYKLGYEKEIARAFSLVEEYEKPDMKPMVESLVGVTTPIMELKTVATQLNTLYLKNQDIQALKEDTIPSTIQKKVVIDIFNNELLPYLMVMKRVQPDTFGETYTKITHYIETINTKIRTRRNRPASEEEENSEAE</sequence>
<dbReference type="RefSeq" id="WP_110359259.1">
    <property type="nucleotide sequence ID" value="NZ_QFLI01000001.1"/>
</dbReference>
<evidence type="ECO:0000313" key="1">
    <source>
        <dbReference type="EMBL" id="PXY03103.1"/>
    </source>
</evidence>
<gene>
    <name evidence="1" type="ORF">DF185_03160</name>
</gene>
<dbReference type="EMBL" id="QFLI01000001">
    <property type="protein sequence ID" value="PXY03103.1"/>
    <property type="molecule type" value="Genomic_DNA"/>
</dbReference>
<keyword evidence="2" id="KW-1185">Reference proteome</keyword>
<name>A0A2V4A4C0_9BACT</name>
<dbReference type="InterPro" id="IPR046228">
    <property type="entry name" value="DUF6261"/>
</dbReference>
<reference evidence="1 2" key="1">
    <citation type="submission" date="2018-05" db="EMBL/GenBank/DDBJ databases">
        <title>Marinifilum breve JC075T sp. nov., a marine bacterium isolated from Yongle Blue Hole in the South China Sea.</title>
        <authorList>
            <person name="Fu T."/>
        </authorList>
    </citation>
    <scope>NUCLEOTIDE SEQUENCE [LARGE SCALE GENOMIC DNA]</scope>
    <source>
        <strain evidence="1 2">JC075</strain>
    </source>
</reference>
<dbReference type="OrthoDB" id="1116590at2"/>
<accession>A0A2V4A4C0</accession>
<dbReference type="Proteomes" id="UP000248079">
    <property type="component" value="Unassembled WGS sequence"/>
</dbReference>
<dbReference type="Pfam" id="PF19775">
    <property type="entry name" value="DUF6261"/>
    <property type="match status" value="1"/>
</dbReference>
<dbReference type="AlphaFoldDB" id="A0A2V4A4C0"/>
<proteinExistence type="predicted"/>
<protein>
    <submittedName>
        <fullName evidence="1">Uncharacterized protein</fullName>
    </submittedName>
</protein>
<organism evidence="1 2">
    <name type="scientific">Marinifilum breve</name>
    <dbReference type="NCBI Taxonomy" id="2184082"/>
    <lineage>
        <taxon>Bacteria</taxon>
        <taxon>Pseudomonadati</taxon>
        <taxon>Bacteroidota</taxon>
        <taxon>Bacteroidia</taxon>
        <taxon>Marinilabiliales</taxon>
        <taxon>Marinifilaceae</taxon>
    </lineage>
</organism>
<comment type="caution">
    <text evidence="1">The sequence shown here is derived from an EMBL/GenBank/DDBJ whole genome shotgun (WGS) entry which is preliminary data.</text>
</comment>